<feature type="transmembrane region" description="Helical" evidence="6">
    <location>
        <begin position="105"/>
        <end position="125"/>
    </location>
</feature>
<dbReference type="RefSeq" id="WP_075368182.1">
    <property type="nucleotide sequence ID" value="NZ_MSDQ01000006.1"/>
</dbReference>
<proteinExistence type="predicted"/>
<keyword evidence="8" id="KW-1185">Reference proteome</keyword>
<feature type="transmembrane region" description="Helical" evidence="6">
    <location>
        <begin position="66"/>
        <end position="84"/>
    </location>
</feature>
<keyword evidence="2" id="KW-1003">Cell membrane</keyword>
<dbReference type="GO" id="GO:0033228">
    <property type="term" value="P:cysteine export across plasma membrane"/>
    <property type="evidence" value="ECO:0007669"/>
    <property type="project" value="TreeGrafter"/>
</dbReference>
<comment type="subcellular location">
    <subcellularLocation>
        <location evidence="1">Cell membrane</location>
        <topology evidence="1">Multi-pass membrane protein</topology>
    </subcellularLocation>
</comment>
<keyword evidence="5 6" id="KW-0472">Membrane</keyword>
<accession>A0A1Q8TFR6</accession>
<dbReference type="EMBL" id="MSDQ01000006">
    <property type="protein sequence ID" value="OLO12539.1"/>
    <property type="molecule type" value="Genomic_DNA"/>
</dbReference>
<comment type="caution">
    <text evidence="7">The sequence shown here is derived from an EMBL/GenBank/DDBJ whole genome shotgun (WGS) entry which is preliminary data.</text>
</comment>
<protein>
    <submittedName>
        <fullName evidence="7">Transporter</fullName>
    </submittedName>
</protein>
<feature type="transmembrane region" description="Helical" evidence="6">
    <location>
        <begin position="178"/>
        <end position="200"/>
    </location>
</feature>
<evidence type="ECO:0000256" key="1">
    <source>
        <dbReference type="ARBA" id="ARBA00004651"/>
    </source>
</evidence>
<dbReference type="PANTHER" id="PTHR30086">
    <property type="entry name" value="ARGININE EXPORTER PROTEIN ARGO"/>
    <property type="match status" value="1"/>
</dbReference>
<evidence type="ECO:0000256" key="4">
    <source>
        <dbReference type="ARBA" id="ARBA00022989"/>
    </source>
</evidence>
<reference evidence="7 8" key="1">
    <citation type="submission" date="2016-12" db="EMBL/GenBank/DDBJ databases">
        <title>Draft genome sequences of strains Salinicola socius SMB35, Salinicola sp. MH3R3-1 and Chromohalobacter sp. SMB17 from the Verkhnekamsk potash mining region of Russia.</title>
        <authorList>
            <person name="Mavrodi D.V."/>
            <person name="Olsson B.E."/>
            <person name="Korsakova E.S."/>
            <person name="Pyankova A."/>
            <person name="Mavrodi O.V."/>
            <person name="Plotnikova E.G."/>
        </authorList>
    </citation>
    <scope>NUCLEOTIDE SEQUENCE [LARGE SCALE GENOMIC DNA]</scope>
    <source>
        <strain evidence="7 8">SMB17</strain>
    </source>
</reference>
<organism evidence="7 8">
    <name type="scientific">Chromohalobacter japonicus</name>
    <dbReference type="NCBI Taxonomy" id="223900"/>
    <lineage>
        <taxon>Bacteria</taxon>
        <taxon>Pseudomonadati</taxon>
        <taxon>Pseudomonadota</taxon>
        <taxon>Gammaproteobacteria</taxon>
        <taxon>Oceanospirillales</taxon>
        <taxon>Halomonadaceae</taxon>
        <taxon>Chromohalobacter</taxon>
    </lineage>
</organism>
<keyword evidence="4 6" id="KW-1133">Transmembrane helix</keyword>
<dbReference type="Pfam" id="PF01810">
    <property type="entry name" value="LysE"/>
    <property type="match status" value="1"/>
</dbReference>
<dbReference type="Proteomes" id="UP000186806">
    <property type="component" value="Unassembled WGS sequence"/>
</dbReference>
<evidence type="ECO:0000313" key="7">
    <source>
        <dbReference type="EMBL" id="OLO12539.1"/>
    </source>
</evidence>
<dbReference type="AlphaFoldDB" id="A0A1Q8TFR6"/>
<evidence type="ECO:0000256" key="5">
    <source>
        <dbReference type="ARBA" id="ARBA00023136"/>
    </source>
</evidence>
<evidence type="ECO:0000256" key="3">
    <source>
        <dbReference type="ARBA" id="ARBA00022692"/>
    </source>
</evidence>
<evidence type="ECO:0000313" key="8">
    <source>
        <dbReference type="Proteomes" id="UP000186806"/>
    </source>
</evidence>
<evidence type="ECO:0000256" key="6">
    <source>
        <dbReference type="SAM" id="Phobius"/>
    </source>
</evidence>
<dbReference type="GO" id="GO:0015171">
    <property type="term" value="F:amino acid transmembrane transporter activity"/>
    <property type="evidence" value="ECO:0007669"/>
    <property type="project" value="TreeGrafter"/>
</dbReference>
<dbReference type="InterPro" id="IPR001123">
    <property type="entry name" value="LeuE-type"/>
</dbReference>
<dbReference type="GO" id="GO:0005886">
    <property type="term" value="C:plasma membrane"/>
    <property type="evidence" value="ECO:0007669"/>
    <property type="project" value="UniProtKB-SubCell"/>
</dbReference>
<dbReference type="PANTHER" id="PTHR30086:SF20">
    <property type="entry name" value="ARGININE EXPORTER PROTEIN ARGO-RELATED"/>
    <property type="match status" value="1"/>
</dbReference>
<evidence type="ECO:0000256" key="2">
    <source>
        <dbReference type="ARBA" id="ARBA00022475"/>
    </source>
</evidence>
<name>A0A1Q8TFR6_9GAMM</name>
<gene>
    <name evidence="7" type="ORF">BTW10_03470</name>
</gene>
<feature type="transmembrane region" description="Helical" evidence="6">
    <location>
        <begin position="137"/>
        <end position="158"/>
    </location>
</feature>
<feature type="transmembrane region" description="Helical" evidence="6">
    <location>
        <begin position="6"/>
        <end position="25"/>
    </location>
</feature>
<sequence>MLAMLAYAISVMYTPGPVNLLGLNAGINGQAKESTGFFIGVGTAMWLMLLLFGWLGGVFIQGKTLLIISALGTFYILYLSIKIARSTPHRNDVDAVSRPLRFKEGLLMQLLNPKGIVATLPIATIQLPAMHIEGPDLIMVALLIGALATGAPGSYALLGSAMGKAIHDHALLRLINRILALLLALTGLIIGYEYVALPLIDS</sequence>
<feature type="transmembrane region" description="Helical" evidence="6">
    <location>
        <begin position="37"/>
        <end position="60"/>
    </location>
</feature>
<keyword evidence="3 6" id="KW-0812">Transmembrane</keyword>